<dbReference type="SUPFAM" id="SSF46689">
    <property type="entry name" value="Homeodomain-like"/>
    <property type="match status" value="1"/>
</dbReference>
<dbReference type="GO" id="GO:0006281">
    <property type="term" value="P:DNA repair"/>
    <property type="evidence" value="ECO:0007669"/>
    <property type="project" value="UniProtKB-KW"/>
</dbReference>
<feature type="domain" description="HTH araC/xylS-type" evidence="11">
    <location>
        <begin position="10"/>
        <end position="107"/>
    </location>
</feature>
<dbReference type="GO" id="GO:0032259">
    <property type="term" value="P:methylation"/>
    <property type="evidence" value="ECO:0007669"/>
    <property type="project" value="UniProtKB-KW"/>
</dbReference>
<dbReference type="AlphaFoldDB" id="A0AA48H675"/>
<evidence type="ECO:0000256" key="7">
    <source>
        <dbReference type="ARBA" id="ARBA00023015"/>
    </source>
</evidence>
<proteinExistence type="inferred from homology"/>
<protein>
    <recommendedName>
        <fullName evidence="3">methylated-DNA--[protein]-cysteine S-methyltransferase</fullName>
        <ecNumber evidence="3">2.1.1.63</ecNumber>
    </recommendedName>
</protein>
<dbReference type="SUPFAM" id="SSF46767">
    <property type="entry name" value="Methylated DNA-protein cysteine methyltransferase, C-terminal domain"/>
    <property type="match status" value="1"/>
</dbReference>
<dbReference type="EMBL" id="AP027081">
    <property type="protein sequence ID" value="BDU78121.1"/>
    <property type="molecule type" value="Genomic_DNA"/>
</dbReference>
<evidence type="ECO:0000256" key="6">
    <source>
        <dbReference type="ARBA" id="ARBA00022763"/>
    </source>
</evidence>
<reference evidence="12" key="1">
    <citation type="journal article" date="2023" name="Int. J. Syst. Evol. Microbiol.">
        <title>Mesoterricola silvestris gen. nov., sp. nov., Mesoterricola sediminis sp. nov., Geothrix oryzae sp. nov., Geothrix edaphica sp. nov., Geothrix rubra sp. nov., and Geothrix limicola sp. nov., six novel members of Acidobacteriota isolated from soils.</title>
        <authorList>
            <person name="Itoh H."/>
            <person name="Sugisawa Y."/>
            <person name="Mise K."/>
            <person name="Xu Z."/>
            <person name="Kuniyasu M."/>
            <person name="Ushijima N."/>
            <person name="Kawano K."/>
            <person name="Kobayashi E."/>
            <person name="Shiratori Y."/>
            <person name="Masuda Y."/>
            <person name="Senoo K."/>
        </authorList>
    </citation>
    <scope>NUCLEOTIDE SEQUENCE</scope>
    <source>
        <strain evidence="12">W786</strain>
    </source>
</reference>
<keyword evidence="9" id="KW-0234">DNA repair</keyword>
<keyword evidence="5" id="KW-0808">Transferase</keyword>
<keyword evidence="7" id="KW-0805">Transcription regulation</keyword>
<keyword evidence="6" id="KW-0227">DNA damage</keyword>
<evidence type="ECO:0000256" key="9">
    <source>
        <dbReference type="ARBA" id="ARBA00023204"/>
    </source>
</evidence>
<keyword evidence="8" id="KW-0804">Transcription</keyword>
<dbReference type="Gene3D" id="1.10.10.60">
    <property type="entry name" value="Homeodomain-like"/>
    <property type="match status" value="1"/>
</dbReference>
<comment type="catalytic activity">
    <reaction evidence="1">
        <text>a 4-O-methyl-thymidine in DNA + L-cysteinyl-[protein] = a thymidine in DNA + S-methyl-L-cysteinyl-[protein]</text>
        <dbReference type="Rhea" id="RHEA:53428"/>
        <dbReference type="Rhea" id="RHEA-COMP:10131"/>
        <dbReference type="Rhea" id="RHEA-COMP:10132"/>
        <dbReference type="Rhea" id="RHEA-COMP:13555"/>
        <dbReference type="Rhea" id="RHEA-COMP:13556"/>
        <dbReference type="ChEBI" id="CHEBI:29950"/>
        <dbReference type="ChEBI" id="CHEBI:82612"/>
        <dbReference type="ChEBI" id="CHEBI:137386"/>
        <dbReference type="ChEBI" id="CHEBI:137387"/>
        <dbReference type="EC" id="2.1.1.63"/>
    </reaction>
</comment>
<evidence type="ECO:0000256" key="4">
    <source>
        <dbReference type="ARBA" id="ARBA00022603"/>
    </source>
</evidence>
<dbReference type="CDD" id="cd06445">
    <property type="entry name" value="ATase"/>
    <property type="match status" value="1"/>
</dbReference>
<organism evidence="12 13">
    <name type="scientific">Mesoterricola sediminis</name>
    <dbReference type="NCBI Taxonomy" id="2927980"/>
    <lineage>
        <taxon>Bacteria</taxon>
        <taxon>Pseudomonadati</taxon>
        <taxon>Acidobacteriota</taxon>
        <taxon>Holophagae</taxon>
        <taxon>Holophagales</taxon>
        <taxon>Holophagaceae</taxon>
        <taxon>Mesoterricola</taxon>
    </lineage>
</organism>
<dbReference type="Gene3D" id="1.10.10.10">
    <property type="entry name" value="Winged helix-like DNA-binding domain superfamily/Winged helix DNA-binding domain"/>
    <property type="match status" value="1"/>
</dbReference>
<evidence type="ECO:0000256" key="10">
    <source>
        <dbReference type="ARBA" id="ARBA00049348"/>
    </source>
</evidence>
<dbReference type="InterPro" id="IPR036217">
    <property type="entry name" value="MethylDNA_cys_MeTrfase_DNAb"/>
</dbReference>
<keyword evidence="4 12" id="KW-0489">Methyltransferase</keyword>
<dbReference type="PROSITE" id="PS01124">
    <property type="entry name" value="HTH_ARAC_FAMILY_2"/>
    <property type="match status" value="1"/>
</dbReference>
<dbReference type="Pfam" id="PF01035">
    <property type="entry name" value="DNA_binding_1"/>
    <property type="match status" value="1"/>
</dbReference>
<dbReference type="SUPFAM" id="SSF53155">
    <property type="entry name" value="Methylated DNA-protein cysteine methyltransferase domain"/>
    <property type="match status" value="1"/>
</dbReference>
<dbReference type="InterPro" id="IPR036631">
    <property type="entry name" value="MGMT_N_sf"/>
</dbReference>
<dbReference type="InterPro" id="IPR009057">
    <property type="entry name" value="Homeodomain-like_sf"/>
</dbReference>
<comment type="catalytic activity">
    <reaction evidence="10">
        <text>a 6-O-methyl-2'-deoxyguanosine in DNA + L-cysteinyl-[protein] = S-methyl-L-cysteinyl-[protein] + a 2'-deoxyguanosine in DNA</text>
        <dbReference type="Rhea" id="RHEA:24000"/>
        <dbReference type="Rhea" id="RHEA-COMP:10131"/>
        <dbReference type="Rhea" id="RHEA-COMP:10132"/>
        <dbReference type="Rhea" id="RHEA-COMP:11367"/>
        <dbReference type="Rhea" id="RHEA-COMP:11368"/>
        <dbReference type="ChEBI" id="CHEBI:29950"/>
        <dbReference type="ChEBI" id="CHEBI:82612"/>
        <dbReference type="ChEBI" id="CHEBI:85445"/>
        <dbReference type="ChEBI" id="CHEBI:85448"/>
        <dbReference type="EC" id="2.1.1.63"/>
    </reaction>
</comment>
<dbReference type="GO" id="GO:0003908">
    <property type="term" value="F:methylated-DNA-[protein]-cysteine S-methyltransferase activity"/>
    <property type="evidence" value="ECO:0007669"/>
    <property type="project" value="UniProtKB-EC"/>
</dbReference>
<dbReference type="InterPro" id="IPR036388">
    <property type="entry name" value="WH-like_DNA-bd_sf"/>
</dbReference>
<dbReference type="RefSeq" id="WP_243329525.1">
    <property type="nucleotide sequence ID" value="NZ_AP027081.1"/>
</dbReference>
<dbReference type="KEGG" id="msea:METESE_30790"/>
<evidence type="ECO:0000256" key="5">
    <source>
        <dbReference type="ARBA" id="ARBA00022679"/>
    </source>
</evidence>
<evidence type="ECO:0000259" key="11">
    <source>
        <dbReference type="PROSITE" id="PS01124"/>
    </source>
</evidence>
<dbReference type="NCBIfam" id="TIGR00589">
    <property type="entry name" value="ogt"/>
    <property type="match status" value="1"/>
</dbReference>
<dbReference type="InterPro" id="IPR018060">
    <property type="entry name" value="HTH_AraC"/>
</dbReference>
<comment type="similarity">
    <text evidence="2">Belongs to the MGMT family.</text>
</comment>
<dbReference type="PANTHER" id="PTHR10815:SF13">
    <property type="entry name" value="METHYLATED-DNA--PROTEIN-CYSTEINE METHYLTRANSFERASE"/>
    <property type="match status" value="1"/>
</dbReference>
<evidence type="ECO:0000256" key="8">
    <source>
        <dbReference type="ARBA" id="ARBA00023163"/>
    </source>
</evidence>
<dbReference type="Pfam" id="PF12833">
    <property type="entry name" value="HTH_18"/>
    <property type="match status" value="1"/>
</dbReference>
<dbReference type="PROSITE" id="PS00374">
    <property type="entry name" value="MGMT"/>
    <property type="match status" value="1"/>
</dbReference>
<gene>
    <name evidence="12" type="ORF">METESE_30790</name>
</gene>
<evidence type="ECO:0000256" key="2">
    <source>
        <dbReference type="ARBA" id="ARBA00008711"/>
    </source>
</evidence>
<dbReference type="GO" id="GO:0003700">
    <property type="term" value="F:DNA-binding transcription factor activity"/>
    <property type="evidence" value="ECO:0007669"/>
    <property type="project" value="InterPro"/>
</dbReference>
<dbReference type="FunFam" id="1.10.10.10:FF:000214">
    <property type="entry name" value="Methylated-DNA--protein-cysteine methyltransferase"/>
    <property type="match status" value="1"/>
</dbReference>
<dbReference type="InterPro" id="IPR001497">
    <property type="entry name" value="MethylDNA_cys_MeTrfase_AS"/>
</dbReference>
<dbReference type="InterPro" id="IPR014048">
    <property type="entry name" value="MethylDNA_cys_MeTrfase_DNA-bd"/>
</dbReference>
<evidence type="ECO:0000256" key="1">
    <source>
        <dbReference type="ARBA" id="ARBA00001286"/>
    </source>
</evidence>
<dbReference type="Proteomes" id="UP001228113">
    <property type="component" value="Chromosome"/>
</dbReference>
<evidence type="ECO:0000313" key="13">
    <source>
        <dbReference type="Proteomes" id="UP001228113"/>
    </source>
</evidence>
<evidence type="ECO:0000256" key="3">
    <source>
        <dbReference type="ARBA" id="ARBA00011918"/>
    </source>
</evidence>
<dbReference type="GO" id="GO:0043565">
    <property type="term" value="F:sequence-specific DNA binding"/>
    <property type="evidence" value="ECO:0007669"/>
    <property type="project" value="InterPro"/>
</dbReference>
<name>A0AA48H675_9BACT</name>
<dbReference type="SMART" id="SM00342">
    <property type="entry name" value="HTH_ARAC"/>
    <property type="match status" value="1"/>
</dbReference>
<dbReference type="PANTHER" id="PTHR10815">
    <property type="entry name" value="METHYLATED-DNA--PROTEIN-CYSTEINE METHYLTRANSFERASE"/>
    <property type="match status" value="1"/>
</dbReference>
<accession>A0AA48H675</accession>
<evidence type="ECO:0000313" key="12">
    <source>
        <dbReference type="EMBL" id="BDU78121.1"/>
    </source>
</evidence>
<dbReference type="EC" id="2.1.1.63" evidence="3"/>
<sequence length="279" mass="29492">MSDSDYSRVARVIRHLEEQAEDQPDLARLASLVGLSPFHVQRMFHRWAGITPKAFLQCLTLARAKAQLAEARSLLEASQAVGLSGTGRLHDLFLSLEAMTPGDYKRGGAGLVLRWGLHPTPFGPALFTATPRGLCGLAFVDGDPGPALAEVQAAWPGAVLREDPAATAPLAREVDARMSGGTPGPLALVLKGSPFQVQVWKALLRIPEGRLASYQVLADLAGHPGAARAAGGALAANPIAYLIPCHRVIRSTGAVGDYHWGSERKRLLLAVEGARALAG</sequence>
<dbReference type="Gene3D" id="3.30.160.70">
    <property type="entry name" value="Methylated DNA-protein cysteine methyltransferase domain"/>
    <property type="match status" value="1"/>
</dbReference>
<keyword evidence="13" id="KW-1185">Reference proteome</keyword>